<name>N0E0C9_9MICO</name>
<feature type="binding site" evidence="1">
    <location>
        <begin position="212"/>
        <end position="214"/>
    </location>
    <ligand>
        <name>ATP</name>
        <dbReference type="ChEBI" id="CHEBI:30616"/>
    </ligand>
</feature>
<accession>N0E0C9</accession>
<feature type="binding site" evidence="1">
    <location>
        <position position="57"/>
    </location>
    <ligand>
        <name>ATP</name>
        <dbReference type="ChEBI" id="CHEBI:30616"/>
    </ligand>
</feature>
<dbReference type="GO" id="GO:0005524">
    <property type="term" value="F:ATP binding"/>
    <property type="evidence" value="ECO:0007669"/>
    <property type="project" value="UniProtKB-UniRule"/>
</dbReference>
<dbReference type="SUPFAM" id="SSF52540">
    <property type="entry name" value="P-loop containing nucleoside triphosphate hydrolases"/>
    <property type="match status" value="1"/>
</dbReference>
<comment type="caution">
    <text evidence="2">The sequence shown here is derived from an EMBL/GenBank/DDBJ whole genome shotgun (WGS) entry which is preliminary data.</text>
</comment>
<comment type="caution">
    <text evidence="1">Lacks conserved residue(s) required for the propagation of feature annotation.</text>
</comment>
<protein>
    <recommendedName>
        <fullName evidence="1">ATP-dependent dethiobiotin synthetase BioD</fullName>
        <ecNumber evidence="1">6.3.3.3</ecNumber>
    </recommendedName>
    <alternativeName>
        <fullName evidence="1">DTB synthetase</fullName>
        <shortName evidence="1">DTBS</shortName>
    </alternativeName>
    <alternativeName>
        <fullName evidence="1">Dethiobiotin synthase</fullName>
    </alternativeName>
</protein>
<keyword evidence="1" id="KW-0067">ATP-binding</keyword>
<organism evidence="2 3">
    <name type="scientific">Phycicoccus elongatus Lp2</name>
    <dbReference type="NCBI Taxonomy" id="1193181"/>
    <lineage>
        <taxon>Bacteria</taxon>
        <taxon>Bacillati</taxon>
        <taxon>Actinomycetota</taxon>
        <taxon>Actinomycetes</taxon>
        <taxon>Micrococcales</taxon>
        <taxon>Intrasporangiaceae</taxon>
        <taxon>Phycicoccus</taxon>
    </lineage>
</organism>
<comment type="function">
    <text evidence="1">Catalyzes a mechanistically unusual reaction, the ATP-dependent insertion of CO2 between the N7 and N8 nitrogen atoms of 7,8-diaminopelargonic acid (DAPA, also called 7,8-diammoniononanoate) to form a ureido ring.</text>
</comment>
<dbReference type="GO" id="GO:0000287">
    <property type="term" value="F:magnesium ion binding"/>
    <property type="evidence" value="ECO:0007669"/>
    <property type="project" value="UniProtKB-UniRule"/>
</dbReference>
<dbReference type="Pfam" id="PF13500">
    <property type="entry name" value="AAA_26"/>
    <property type="match status" value="1"/>
</dbReference>
<dbReference type="PIRSF" id="PIRSF006755">
    <property type="entry name" value="DTB_synth"/>
    <property type="match status" value="1"/>
</dbReference>
<dbReference type="GO" id="GO:0005829">
    <property type="term" value="C:cytosol"/>
    <property type="evidence" value="ECO:0007669"/>
    <property type="project" value="TreeGrafter"/>
</dbReference>
<dbReference type="GO" id="GO:0009102">
    <property type="term" value="P:biotin biosynthetic process"/>
    <property type="evidence" value="ECO:0007669"/>
    <property type="project" value="UniProtKB-UniRule"/>
</dbReference>
<comment type="cofactor">
    <cofactor evidence="1">
        <name>Mg(2+)</name>
        <dbReference type="ChEBI" id="CHEBI:18420"/>
    </cofactor>
</comment>
<proteinExistence type="inferred from homology"/>
<dbReference type="RefSeq" id="WP_010851931.1">
    <property type="nucleotide sequence ID" value="NZ_HF570956.1"/>
</dbReference>
<feature type="binding site" evidence="1">
    <location>
        <position position="23"/>
    </location>
    <ligand>
        <name>Mg(2+)</name>
        <dbReference type="ChEBI" id="CHEBI:18420"/>
    </ligand>
</feature>
<keyword evidence="1" id="KW-0093">Biotin biosynthesis</keyword>
<feature type="binding site" evidence="1">
    <location>
        <begin position="182"/>
        <end position="183"/>
    </location>
    <ligand>
        <name>ATP</name>
        <dbReference type="ChEBI" id="CHEBI:30616"/>
    </ligand>
</feature>
<reference evidence="2 3" key="1">
    <citation type="journal article" date="2013" name="ISME J.">
        <title>A metabolic model for members of the genus Tetrasphaera involved in enhanced biological phosphorus removal.</title>
        <authorList>
            <person name="Kristiansen R."/>
            <person name="Nguyen H.T.T."/>
            <person name="Saunders A.M."/>
            <person name="Nielsen J.L."/>
            <person name="Wimmer R."/>
            <person name="Le V.Q."/>
            <person name="McIlroy S.J."/>
            <person name="Petrovski S."/>
            <person name="Seviour R.J."/>
            <person name="Calteau A."/>
            <person name="Nielsen K.L."/>
            <person name="Nielsen P.H."/>
        </authorList>
    </citation>
    <scope>NUCLEOTIDE SEQUENCE [LARGE SCALE GENOMIC DNA]</scope>
    <source>
        <strain evidence="2 3">Lp2</strain>
    </source>
</reference>
<dbReference type="GO" id="GO:0004141">
    <property type="term" value="F:dethiobiotin synthase activity"/>
    <property type="evidence" value="ECO:0007669"/>
    <property type="project" value="UniProtKB-UniRule"/>
</dbReference>
<comment type="catalytic activity">
    <reaction evidence="1">
        <text>(7R,8S)-7,8-diammoniononanoate + CO2 + ATP = (4R,5S)-dethiobiotin + ADP + phosphate + 3 H(+)</text>
        <dbReference type="Rhea" id="RHEA:15805"/>
        <dbReference type="ChEBI" id="CHEBI:15378"/>
        <dbReference type="ChEBI" id="CHEBI:16526"/>
        <dbReference type="ChEBI" id="CHEBI:30616"/>
        <dbReference type="ChEBI" id="CHEBI:43474"/>
        <dbReference type="ChEBI" id="CHEBI:149469"/>
        <dbReference type="ChEBI" id="CHEBI:149473"/>
        <dbReference type="ChEBI" id="CHEBI:456216"/>
        <dbReference type="EC" id="6.3.3.3"/>
    </reaction>
</comment>
<feature type="binding site" evidence="1">
    <location>
        <position position="48"/>
    </location>
    <ligand>
        <name>substrate</name>
    </ligand>
</feature>
<dbReference type="InterPro" id="IPR004472">
    <property type="entry name" value="DTB_synth_BioD"/>
</dbReference>
<evidence type="ECO:0000256" key="1">
    <source>
        <dbReference type="HAMAP-Rule" id="MF_00336"/>
    </source>
</evidence>
<dbReference type="HOGENOM" id="CLU_072551_1_0_11"/>
<evidence type="ECO:0000313" key="3">
    <source>
        <dbReference type="Proteomes" id="UP000013167"/>
    </source>
</evidence>
<dbReference type="HAMAP" id="MF_00336">
    <property type="entry name" value="BioD"/>
    <property type="match status" value="1"/>
</dbReference>
<comment type="subcellular location">
    <subcellularLocation>
        <location evidence="1">Cytoplasm</location>
    </subcellularLocation>
</comment>
<keyword evidence="1" id="KW-0963">Cytoplasm</keyword>
<dbReference type="UniPathway" id="UPA00078">
    <property type="reaction ID" value="UER00161"/>
</dbReference>
<comment type="pathway">
    <text evidence="1">Cofactor biosynthesis; biotin biosynthesis; biotin from 7,8-diaminononanoate: step 1/2.</text>
</comment>
<keyword evidence="1" id="KW-0460">Magnesium</keyword>
<comment type="subunit">
    <text evidence="1">Homodimer.</text>
</comment>
<gene>
    <name evidence="1 2" type="primary">bioD</name>
    <name evidence="2" type="ORF">BN10_1390013</name>
</gene>
<dbReference type="eggNOG" id="COG0132">
    <property type="taxonomic scope" value="Bacteria"/>
</dbReference>
<dbReference type="PANTHER" id="PTHR43210:SF5">
    <property type="entry name" value="DETHIOBIOTIN SYNTHETASE"/>
    <property type="match status" value="1"/>
</dbReference>
<feature type="binding site" evidence="1">
    <location>
        <begin position="19"/>
        <end position="24"/>
    </location>
    <ligand>
        <name>ATP</name>
        <dbReference type="ChEBI" id="CHEBI:30616"/>
    </ligand>
</feature>
<keyword evidence="1" id="KW-0547">Nucleotide-binding</keyword>
<dbReference type="NCBIfam" id="TIGR00347">
    <property type="entry name" value="bioD"/>
    <property type="match status" value="1"/>
</dbReference>
<dbReference type="AlphaFoldDB" id="N0E0C9"/>
<evidence type="ECO:0000313" key="2">
    <source>
        <dbReference type="EMBL" id="CCH69181.1"/>
    </source>
</evidence>
<sequence length="234" mass="23794">MSDPLSLPSVVLVTGTGTEVGKTITTAALVAVIRARGTEPCVVKVAQTGVAADEDGDLQTVCRLAGEVPTAEFVRLSDPLAPDTAARRAGVSIPPIAVHARRIGELAEDHPIVLVEGSGGLLVRLDERGGTLADLGTALRYKGVSAGVLLVASAGLGTLNSAALTAEALKARGLPLIGVIIGDWPADPGLAEQCNVEDLPRVTGSRLLGRIPMGAGALATQEFVASAPSWLDFA</sequence>
<dbReference type="CDD" id="cd03109">
    <property type="entry name" value="DTBS"/>
    <property type="match status" value="1"/>
</dbReference>
<feature type="binding site" evidence="1">
    <location>
        <position position="116"/>
    </location>
    <ligand>
        <name>Mg(2+)</name>
        <dbReference type="ChEBI" id="CHEBI:18420"/>
    </ligand>
</feature>
<keyword evidence="1" id="KW-0479">Metal-binding</keyword>
<dbReference type="InterPro" id="IPR027417">
    <property type="entry name" value="P-loop_NTPase"/>
</dbReference>
<dbReference type="Proteomes" id="UP000013167">
    <property type="component" value="Unassembled WGS sequence"/>
</dbReference>
<dbReference type="PANTHER" id="PTHR43210">
    <property type="entry name" value="DETHIOBIOTIN SYNTHETASE"/>
    <property type="match status" value="1"/>
</dbReference>
<dbReference type="EC" id="6.3.3.3" evidence="1"/>
<keyword evidence="1 2" id="KW-0436">Ligase</keyword>
<dbReference type="STRING" id="1193181.BN10_1390013"/>
<dbReference type="Gene3D" id="3.40.50.300">
    <property type="entry name" value="P-loop containing nucleotide triphosphate hydrolases"/>
    <property type="match status" value="1"/>
</dbReference>
<comment type="similarity">
    <text evidence="1">Belongs to the dethiobiotin synthetase family.</text>
</comment>
<keyword evidence="3" id="KW-1185">Reference proteome</keyword>
<feature type="binding site" evidence="1">
    <location>
        <begin position="116"/>
        <end position="119"/>
    </location>
    <ligand>
        <name>ATP</name>
        <dbReference type="ChEBI" id="CHEBI:30616"/>
    </ligand>
</feature>
<feature type="binding site" evidence="1">
    <location>
        <position position="57"/>
    </location>
    <ligand>
        <name>Mg(2+)</name>
        <dbReference type="ChEBI" id="CHEBI:18420"/>
    </ligand>
</feature>
<dbReference type="EMBL" id="CAIZ01000045">
    <property type="protein sequence ID" value="CCH69181.1"/>
    <property type="molecule type" value="Genomic_DNA"/>
</dbReference>
<feature type="active site" evidence="1">
    <location>
        <position position="44"/>
    </location>
</feature>